<name>A0A0E9TSM0_ANGAN</name>
<dbReference type="AlphaFoldDB" id="A0A0E9TSM0"/>
<accession>A0A0E9TSM0</accession>
<reference evidence="1" key="1">
    <citation type="submission" date="2014-11" db="EMBL/GenBank/DDBJ databases">
        <authorList>
            <person name="Amaro Gonzalez C."/>
        </authorList>
    </citation>
    <scope>NUCLEOTIDE SEQUENCE</scope>
</reference>
<evidence type="ECO:0000313" key="1">
    <source>
        <dbReference type="EMBL" id="JAH56457.1"/>
    </source>
</evidence>
<sequence length="43" mass="4887">MNRFQHQNVMSFFTICTFSGTSLIQYVNCDSIKSESVVPSILI</sequence>
<protein>
    <submittedName>
        <fullName evidence="1">Uncharacterized protein</fullName>
    </submittedName>
</protein>
<dbReference type="EMBL" id="GBXM01052120">
    <property type="protein sequence ID" value="JAH56457.1"/>
    <property type="molecule type" value="Transcribed_RNA"/>
</dbReference>
<organism evidence="1">
    <name type="scientific">Anguilla anguilla</name>
    <name type="common">European freshwater eel</name>
    <name type="synonym">Muraena anguilla</name>
    <dbReference type="NCBI Taxonomy" id="7936"/>
    <lineage>
        <taxon>Eukaryota</taxon>
        <taxon>Metazoa</taxon>
        <taxon>Chordata</taxon>
        <taxon>Craniata</taxon>
        <taxon>Vertebrata</taxon>
        <taxon>Euteleostomi</taxon>
        <taxon>Actinopterygii</taxon>
        <taxon>Neopterygii</taxon>
        <taxon>Teleostei</taxon>
        <taxon>Anguilliformes</taxon>
        <taxon>Anguillidae</taxon>
        <taxon>Anguilla</taxon>
    </lineage>
</organism>
<proteinExistence type="predicted"/>
<reference evidence="1" key="2">
    <citation type="journal article" date="2015" name="Fish Shellfish Immunol.">
        <title>Early steps in the European eel (Anguilla anguilla)-Vibrio vulnificus interaction in the gills: Role of the RtxA13 toxin.</title>
        <authorList>
            <person name="Callol A."/>
            <person name="Pajuelo D."/>
            <person name="Ebbesson L."/>
            <person name="Teles M."/>
            <person name="MacKenzie S."/>
            <person name="Amaro C."/>
        </authorList>
    </citation>
    <scope>NUCLEOTIDE SEQUENCE</scope>
</reference>
<dbReference type="EMBL" id="GBXM01055575">
    <property type="protein sequence ID" value="JAH53002.1"/>
    <property type="molecule type" value="Transcribed_RNA"/>
</dbReference>